<evidence type="ECO:0000313" key="4">
    <source>
        <dbReference type="EMBL" id="MDQ1109242.1"/>
    </source>
</evidence>
<protein>
    <recommendedName>
        <fullName evidence="3">DUF4349 domain-containing protein</fullName>
    </recommendedName>
</protein>
<dbReference type="InterPro" id="IPR025645">
    <property type="entry name" value="DUF4349"/>
</dbReference>
<evidence type="ECO:0000259" key="3">
    <source>
        <dbReference type="Pfam" id="PF14257"/>
    </source>
</evidence>
<evidence type="ECO:0000256" key="1">
    <source>
        <dbReference type="SAM" id="Phobius"/>
    </source>
</evidence>
<name>A0AAP5AIB9_9GAMM</name>
<keyword evidence="1" id="KW-1133">Transmembrane helix</keyword>
<keyword evidence="1" id="KW-0472">Membrane</keyword>
<evidence type="ECO:0000313" key="5">
    <source>
        <dbReference type="Proteomes" id="UP001226084"/>
    </source>
</evidence>
<reference evidence="4" key="1">
    <citation type="submission" date="2023-07" db="EMBL/GenBank/DDBJ databases">
        <title>Functional and genomic diversity of the sorghum phyllosphere microbiome.</title>
        <authorList>
            <person name="Shade A."/>
        </authorList>
    </citation>
    <scope>NUCLEOTIDE SEQUENCE</scope>
    <source>
        <strain evidence="4">SORGH_AS_0457</strain>
    </source>
</reference>
<organism evidence="4 5">
    <name type="scientific">Stenotrophomonas rhizophila</name>
    <dbReference type="NCBI Taxonomy" id="216778"/>
    <lineage>
        <taxon>Bacteria</taxon>
        <taxon>Pseudomonadati</taxon>
        <taxon>Pseudomonadota</taxon>
        <taxon>Gammaproteobacteria</taxon>
        <taxon>Lysobacterales</taxon>
        <taxon>Lysobacteraceae</taxon>
        <taxon>Stenotrophomonas</taxon>
    </lineage>
</organism>
<accession>A0AAP5AIB9</accession>
<dbReference type="EMBL" id="JAUTAS010000001">
    <property type="protein sequence ID" value="MDQ1109242.1"/>
    <property type="molecule type" value="Genomic_DNA"/>
</dbReference>
<gene>
    <name evidence="4" type="ORF">QE424_002401</name>
</gene>
<feature type="signal peptide" evidence="2">
    <location>
        <begin position="1"/>
        <end position="29"/>
    </location>
</feature>
<evidence type="ECO:0000256" key="2">
    <source>
        <dbReference type="SAM" id="SignalP"/>
    </source>
</evidence>
<feature type="transmembrane region" description="Helical" evidence="1">
    <location>
        <begin position="232"/>
        <end position="255"/>
    </location>
</feature>
<dbReference type="AlphaFoldDB" id="A0AAP5AIB9"/>
<dbReference type="Proteomes" id="UP001226084">
    <property type="component" value="Unassembled WGS sequence"/>
</dbReference>
<keyword evidence="2" id="KW-0732">Signal</keyword>
<proteinExistence type="predicted"/>
<keyword evidence="1" id="KW-0812">Transmembrane</keyword>
<dbReference type="Pfam" id="PF14257">
    <property type="entry name" value="DUF4349"/>
    <property type="match status" value="1"/>
</dbReference>
<comment type="caution">
    <text evidence="4">The sequence shown here is derived from an EMBL/GenBank/DDBJ whole genome shotgun (WGS) entry which is preliminary data.</text>
</comment>
<feature type="domain" description="DUF4349" evidence="3">
    <location>
        <begin position="48"/>
        <end position="253"/>
    </location>
</feature>
<feature type="chain" id="PRO_5043041623" description="DUF4349 domain-containing protein" evidence="2">
    <location>
        <begin position="30"/>
        <end position="268"/>
    </location>
</feature>
<sequence>MTTGTMWRSGAWAGMLLVALAGCSGKQHAEMASAGAAGAVASPEGAALAYEHEVDIQLDAAQIGPRVKQISEACQSSRFGDCAVLQVGQQGGEYPSGSIRVRIAPKGVEPMIGLAGQGGDVASRNTQAEDLAQQVADTALTKARLQKEHERLLAYQDDKGIKVADLLVITQRLSEIEAGLEQANKDAANQRRRIDTQLLTLRFQTPAGQRSRSEIGEALGDFGATVTSSVAFVIRAVAALLPVTLVLWLLGWVGLKLWRRRRRASSMP</sequence>